<evidence type="ECO:0000313" key="1">
    <source>
        <dbReference type="Proteomes" id="UP000504635"/>
    </source>
</evidence>
<dbReference type="GeneID" id="115889209"/>
<dbReference type="InParanoid" id="A0A6J2YP23"/>
<dbReference type="KEGG" id="soy:115889209"/>
<protein>
    <submittedName>
        <fullName evidence="2">Uncharacterized protein LOC115889209</fullName>
    </submittedName>
</protein>
<dbReference type="OrthoDB" id="6762817at2759"/>
<sequence>MSHNSNKKLPTLALHFYKLRSYDYLIPDDADELQALGDLVAEAIYGANTLNSSYYVAPSAIGLYATAGASDDWTSKSYCSAISKALSKNGCRKTPKFYVWTENVAGRGSNEVGSALLHFLRHAQFNESVNKIRLFCDGCGGQNKNSLHMLMSRHMKQSCTGFIKPHFTLRSFESKIHIKDIEIVFPVRGHSYLPADRVFGRVEKELRRHDRIILPSDYTDIYKKFGEVFELEKDWRVYDLKGLLTIFQKYHGISEQKVVNIKKIESW</sequence>
<gene>
    <name evidence="2" type="primary">LOC115889209</name>
</gene>
<dbReference type="Proteomes" id="UP000504635">
    <property type="component" value="Unplaced"/>
</dbReference>
<dbReference type="AlphaFoldDB" id="A0A6J2YP23"/>
<dbReference type="PANTHER" id="PTHR34415:SF1">
    <property type="entry name" value="INTEGRASE CATALYTIC DOMAIN-CONTAINING PROTEIN"/>
    <property type="match status" value="1"/>
</dbReference>
<proteinExistence type="predicted"/>
<evidence type="ECO:0000313" key="2">
    <source>
        <dbReference type="RefSeq" id="XP_030765019.1"/>
    </source>
</evidence>
<name>A0A6J2YP23_SITOR</name>
<dbReference type="PANTHER" id="PTHR34415">
    <property type="entry name" value="INTEGRASE CATALYTIC DOMAIN-CONTAINING PROTEIN"/>
    <property type="match status" value="1"/>
</dbReference>
<reference evidence="2" key="1">
    <citation type="submission" date="2025-08" db="UniProtKB">
        <authorList>
            <consortium name="RefSeq"/>
        </authorList>
    </citation>
    <scope>IDENTIFICATION</scope>
    <source>
        <tissue evidence="2">Gonads</tissue>
    </source>
</reference>
<keyword evidence="1" id="KW-1185">Reference proteome</keyword>
<dbReference type="RefSeq" id="XP_030765019.1">
    <property type="nucleotide sequence ID" value="XM_030909159.1"/>
</dbReference>
<organism evidence="1 2">
    <name type="scientific">Sitophilus oryzae</name>
    <name type="common">Rice weevil</name>
    <name type="synonym">Curculio oryzae</name>
    <dbReference type="NCBI Taxonomy" id="7048"/>
    <lineage>
        <taxon>Eukaryota</taxon>
        <taxon>Metazoa</taxon>
        <taxon>Ecdysozoa</taxon>
        <taxon>Arthropoda</taxon>
        <taxon>Hexapoda</taxon>
        <taxon>Insecta</taxon>
        <taxon>Pterygota</taxon>
        <taxon>Neoptera</taxon>
        <taxon>Endopterygota</taxon>
        <taxon>Coleoptera</taxon>
        <taxon>Polyphaga</taxon>
        <taxon>Cucujiformia</taxon>
        <taxon>Curculionidae</taxon>
        <taxon>Dryophthorinae</taxon>
        <taxon>Sitophilus</taxon>
    </lineage>
</organism>
<accession>A0A6J2YP23</accession>